<accession>A0AAJ4TW53</accession>
<organism evidence="1 2">
    <name type="scientific">Macrococcoides bohemicum</name>
    <dbReference type="NCBI Taxonomy" id="1903056"/>
    <lineage>
        <taxon>Bacteria</taxon>
        <taxon>Bacillati</taxon>
        <taxon>Bacillota</taxon>
        <taxon>Bacilli</taxon>
        <taxon>Bacillales</taxon>
        <taxon>Staphylococcaceae</taxon>
        <taxon>Macrococcoides</taxon>
    </lineage>
</organism>
<proteinExistence type="predicted"/>
<dbReference type="EMBL" id="CP079981">
    <property type="protein sequence ID" value="QYA42100.1"/>
    <property type="molecule type" value="Genomic_DNA"/>
</dbReference>
<sequence>MKKYLKTMIILVLTFFIASFFEPTNFMAFGWGVLISFPYLLYKGVEEQQYKEVIQ</sequence>
<name>A0AAJ4TW53_9STAP</name>
<evidence type="ECO:0000313" key="2">
    <source>
        <dbReference type="Proteomes" id="UP000826802"/>
    </source>
</evidence>
<dbReference type="AlphaFoldDB" id="A0AAJ4TW53"/>
<evidence type="ECO:0000313" key="1">
    <source>
        <dbReference type="EMBL" id="QYA42100.1"/>
    </source>
</evidence>
<protein>
    <submittedName>
        <fullName evidence="1">Uncharacterized protein</fullName>
    </submittedName>
</protein>
<reference evidence="1 2" key="1">
    <citation type="submission" date="2021-07" db="EMBL/GenBank/DDBJ databases">
        <title>Prevalence and characterization of methicillin-resistant Macrococcus spp. in food producing animals and meat in Switzerland in 2019.</title>
        <authorList>
            <person name="Keller J.E."/>
            <person name="Schwendener S."/>
            <person name="Neuenschwander J."/>
            <person name="Overesch G."/>
            <person name="Perreten V."/>
        </authorList>
    </citation>
    <scope>NUCLEOTIDE SEQUENCE [LARGE SCALE GENOMIC DNA]</scope>
    <source>
        <strain evidence="1 2">19Msa0936</strain>
    </source>
</reference>
<keyword evidence="2" id="KW-1185">Reference proteome</keyword>
<gene>
    <name evidence="1" type="ORF">KYI11_10945</name>
</gene>
<dbReference type="RefSeq" id="WP_219502961.1">
    <property type="nucleotide sequence ID" value="NZ_CP079981.1"/>
</dbReference>
<dbReference type="Proteomes" id="UP000826802">
    <property type="component" value="Chromosome"/>
</dbReference>